<dbReference type="EMBL" id="JAJSOF020000027">
    <property type="protein sequence ID" value="KAJ4433456.1"/>
    <property type="molecule type" value="Genomic_DNA"/>
</dbReference>
<evidence type="ECO:0000259" key="1">
    <source>
        <dbReference type="PROSITE" id="PS50206"/>
    </source>
</evidence>
<dbReference type="SMART" id="SM00450">
    <property type="entry name" value="RHOD"/>
    <property type="match status" value="2"/>
</dbReference>
<gene>
    <name evidence="2" type="ORF">ANN_15759</name>
</gene>
<name>A0ABQ8SHZ9_PERAM</name>
<dbReference type="InterPro" id="IPR001763">
    <property type="entry name" value="Rhodanese-like_dom"/>
</dbReference>
<feature type="domain" description="Rhodanese" evidence="1">
    <location>
        <begin position="52"/>
        <end position="163"/>
    </location>
</feature>
<keyword evidence="3" id="KW-1185">Reference proteome</keyword>
<evidence type="ECO:0000313" key="3">
    <source>
        <dbReference type="Proteomes" id="UP001148838"/>
    </source>
</evidence>
<dbReference type="PANTHER" id="PTHR44086:SF10">
    <property type="entry name" value="THIOSULFATE SULFURTRANSFERASE_RHODANESE-LIKE DOMAIN-CONTAINING PROTEIN 3"/>
    <property type="match status" value="1"/>
</dbReference>
<dbReference type="Pfam" id="PF00581">
    <property type="entry name" value="Rhodanese"/>
    <property type="match status" value="2"/>
</dbReference>
<sequence length="264" mass="29907">MFIYKPDTMRKGLSVVLKQIGTVRPRICRFIWQSKRAGNMSGSVCYDDIQQFKNDVILIDVRDRYEIQESGLIPGSINIPQCFISVFSVLELNYAFRHLDDKCFRKMYGINKPNKNAHLVFCCLYGGRAKEAMMRAKQIGFKKLILILDSFRPIKIRSMASTPASGPAVKDLAYDDVVELKRKNEIILIDVREPSEIKETGKLPGSVHIPLGDVKNALESLSPEEFLKMYGIEKPKLDANLVFSCRSGKRSRSAMETAMSIGFL</sequence>
<dbReference type="Gene3D" id="3.40.250.10">
    <property type="entry name" value="Rhodanese-like domain"/>
    <property type="match status" value="2"/>
</dbReference>
<comment type="caution">
    <text evidence="2">The sequence shown here is derived from an EMBL/GenBank/DDBJ whole genome shotgun (WGS) entry which is preliminary data.</text>
</comment>
<evidence type="ECO:0000313" key="2">
    <source>
        <dbReference type="EMBL" id="KAJ4433456.1"/>
    </source>
</evidence>
<reference evidence="2 3" key="1">
    <citation type="journal article" date="2022" name="Allergy">
        <title>Genome assembly and annotation of Periplaneta americana reveal a comprehensive cockroach allergen profile.</title>
        <authorList>
            <person name="Wang L."/>
            <person name="Xiong Q."/>
            <person name="Saelim N."/>
            <person name="Wang L."/>
            <person name="Nong W."/>
            <person name="Wan A.T."/>
            <person name="Shi M."/>
            <person name="Liu X."/>
            <person name="Cao Q."/>
            <person name="Hui J.H.L."/>
            <person name="Sookrung N."/>
            <person name="Leung T.F."/>
            <person name="Tungtrongchitr A."/>
            <person name="Tsui S.K.W."/>
        </authorList>
    </citation>
    <scope>NUCLEOTIDE SEQUENCE [LARGE SCALE GENOMIC DNA]</scope>
    <source>
        <strain evidence="2">PWHHKU_190912</strain>
    </source>
</reference>
<organism evidence="2 3">
    <name type="scientific">Periplaneta americana</name>
    <name type="common">American cockroach</name>
    <name type="synonym">Blatta americana</name>
    <dbReference type="NCBI Taxonomy" id="6978"/>
    <lineage>
        <taxon>Eukaryota</taxon>
        <taxon>Metazoa</taxon>
        <taxon>Ecdysozoa</taxon>
        <taxon>Arthropoda</taxon>
        <taxon>Hexapoda</taxon>
        <taxon>Insecta</taxon>
        <taxon>Pterygota</taxon>
        <taxon>Neoptera</taxon>
        <taxon>Polyneoptera</taxon>
        <taxon>Dictyoptera</taxon>
        <taxon>Blattodea</taxon>
        <taxon>Blattoidea</taxon>
        <taxon>Blattidae</taxon>
        <taxon>Blattinae</taxon>
        <taxon>Periplaneta</taxon>
    </lineage>
</organism>
<dbReference type="PANTHER" id="PTHR44086">
    <property type="entry name" value="THIOSULFATE SULFURTRANSFERASE RDL2, MITOCHONDRIAL-RELATED"/>
    <property type="match status" value="1"/>
</dbReference>
<accession>A0ABQ8SHZ9</accession>
<proteinExistence type="predicted"/>
<feature type="domain" description="Rhodanese" evidence="1">
    <location>
        <begin position="182"/>
        <end position="263"/>
    </location>
</feature>
<dbReference type="Proteomes" id="UP001148838">
    <property type="component" value="Unassembled WGS sequence"/>
</dbReference>
<dbReference type="PROSITE" id="PS50206">
    <property type="entry name" value="RHODANESE_3"/>
    <property type="match status" value="2"/>
</dbReference>
<dbReference type="InterPro" id="IPR036873">
    <property type="entry name" value="Rhodanese-like_dom_sf"/>
</dbReference>
<feature type="non-terminal residue" evidence="2">
    <location>
        <position position="264"/>
    </location>
</feature>
<protein>
    <recommendedName>
        <fullName evidence="1">Rhodanese domain-containing protein</fullName>
    </recommendedName>
</protein>
<dbReference type="SUPFAM" id="SSF52821">
    <property type="entry name" value="Rhodanese/Cell cycle control phosphatase"/>
    <property type="match status" value="2"/>
</dbReference>